<feature type="signal peptide" evidence="1">
    <location>
        <begin position="1"/>
        <end position="21"/>
    </location>
</feature>
<dbReference type="RefSeq" id="WP_139447135.1">
    <property type="nucleotide sequence ID" value="NZ_VDMB01000005.1"/>
</dbReference>
<organism evidence="2 3">
    <name type="scientific">Desulfobotulus mexicanus</name>
    <dbReference type="NCBI Taxonomy" id="2586642"/>
    <lineage>
        <taxon>Bacteria</taxon>
        <taxon>Pseudomonadati</taxon>
        <taxon>Thermodesulfobacteriota</taxon>
        <taxon>Desulfobacteria</taxon>
        <taxon>Desulfobacterales</taxon>
        <taxon>Desulfobacteraceae</taxon>
        <taxon>Desulfobotulus</taxon>
    </lineage>
</organism>
<evidence type="ECO:0000313" key="3">
    <source>
        <dbReference type="Proteomes" id="UP000321899"/>
    </source>
</evidence>
<evidence type="ECO:0000256" key="1">
    <source>
        <dbReference type="SAM" id="SignalP"/>
    </source>
</evidence>
<reference evidence="2 3" key="1">
    <citation type="submission" date="2019-06" db="EMBL/GenBank/DDBJ databases">
        <title>Desulfobotulus mexicanus sp. nov., a novel sulfate-reducing bacterium isolated from the sediment of an alkaline crater lake in Mexico.</title>
        <authorList>
            <person name="Hirschler-Rea A."/>
        </authorList>
    </citation>
    <scope>NUCLEOTIDE SEQUENCE [LARGE SCALE GENOMIC DNA]</scope>
    <source>
        <strain evidence="2 3">PAR22N</strain>
    </source>
</reference>
<gene>
    <name evidence="2" type="ORF">FIM25_05490</name>
</gene>
<name>A0A5Q4VBW4_9BACT</name>
<keyword evidence="3" id="KW-1185">Reference proteome</keyword>
<proteinExistence type="predicted"/>
<keyword evidence="1" id="KW-0732">Signal</keyword>
<protein>
    <recommendedName>
        <fullName evidence="4">Porin family protein</fullName>
    </recommendedName>
</protein>
<comment type="caution">
    <text evidence="2">The sequence shown here is derived from an EMBL/GenBank/DDBJ whole genome shotgun (WGS) entry which is preliminary data.</text>
</comment>
<dbReference type="EMBL" id="VDMB01000005">
    <property type="protein sequence ID" value="TYT75169.1"/>
    <property type="molecule type" value="Genomic_DNA"/>
</dbReference>
<dbReference type="OrthoDB" id="5416267at2"/>
<evidence type="ECO:0000313" key="2">
    <source>
        <dbReference type="EMBL" id="TYT75169.1"/>
    </source>
</evidence>
<sequence length="199" mass="22267">MKRFGICILLMMILAWVPAHAGMGVGLYVNQSTVAGSLMVDMDTGNGFMVVGGEGLYKDDDYKMAAATLAVKNDQFMPGIRYIVGFKGYYIDADYKRSRWNSTATGLAFLFGMGYELDAAINPLPIPVSIDGQLMASPKPLTWQDGDYYWEARGGLGFHVLKNATIRVDLRKIYASFEDKGYKWSKDDYNLLIGYEIRF</sequence>
<feature type="chain" id="PRO_5024419239" description="Porin family protein" evidence="1">
    <location>
        <begin position="22"/>
        <end position="199"/>
    </location>
</feature>
<dbReference type="Pfam" id="PF07437">
    <property type="entry name" value="YfaZ"/>
    <property type="match status" value="1"/>
</dbReference>
<accession>A0A5Q4VBW4</accession>
<dbReference type="InterPro" id="IPR009998">
    <property type="entry name" value="YfaZ"/>
</dbReference>
<dbReference type="Proteomes" id="UP000321899">
    <property type="component" value="Unassembled WGS sequence"/>
</dbReference>
<evidence type="ECO:0008006" key="4">
    <source>
        <dbReference type="Google" id="ProtNLM"/>
    </source>
</evidence>
<dbReference type="AlphaFoldDB" id="A0A5Q4VBW4"/>